<dbReference type="EMBL" id="CP036526">
    <property type="protein sequence ID" value="QDT10755.1"/>
    <property type="molecule type" value="Genomic_DNA"/>
</dbReference>
<reference evidence="2 3" key="1">
    <citation type="submission" date="2019-02" db="EMBL/GenBank/DDBJ databases">
        <title>Deep-cultivation of Planctomycetes and their phenomic and genomic characterization uncovers novel biology.</title>
        <authorList>
            <person name="Wiegand S."/>
            <person name="Jogler M."/>
            <person name="Boedeker C."/>
            <person name="Pinto D."/>
            <person name="Vollmers J."/>
            <person name="Rivas-Marin E."/>
            <person name="Kohn T."/>
            <person name="Peeters S.H."/>
            <person name="Heuer A."/>
            <person name="Rast P."/>
            <person name="Oberbeckmann S."/>
            <person name="Bunk B."/>
            <person name="Jeske O."/>
            <person name="Meyerdierks A."/>
            <person name="Storesund J.E."/>
            <person name="Kallscheuer N."/>
            <person name="Luecker S."/>
            <person name="Lage O.M."/>
            <person name="Pohl T."/>
            <person name="Merkel B.J."/>
            <person name="Hornburger P."/>
            <person name="Mueller R.-W."/>
            <person name="Bruemmer F."/>
            <person name="Labrenz M."/>
            <person name="Spormann A.M."/>
            <person name="Op den Camp H."/>
            <person name="Overmann J."/>
            <person name="Amann R."/>
            <person name="Jetten M.S.M."/>
            <person name="Mascher T."/>
            <person name="Medema M.H."/>
            <person name="Devos D.P."/>
            <person name="Kaster A.-K."/>
            <person name="Ovreas L."/>
            <person name="Rohde M."/>
            <person name="Galperin M.Y."/>
            <person name="Jogler C."/>
        </authorList>
    </citation>
    <scope>NUCLEOTIDE SEQUENCE [LARGE SCALE GENOMIC DNA]</scope>
    <source>
        <strain evidence="2 3">K23_9</strain>
    </source>
</reference>
<dbReference type="Proteomes" id="UP000319817">
    <property type="component" value="Chromosome"/>
</dbReference>
<evidence type="ECO:0000256" key="1">
    <source>
        <dbReference type="SAM" id="MobiDB-lite"/>
    </source>
</evidence>
<gene>
    <name evidence="2" type="ORF">K239x_27310</name>
</gene>
<name>A0A517NUF5_9BACT</name>
<proteinExistence type="predicted"/>
<dbReference type="RefSeq" id="WP_419190000.1">
    <property type="nucleotide sequence ID" value="NZ_CP036526.1"/>
</dbReference>
<keyword evidence="3" id="KW-1185">Reference proteome</keyword>
<evidence type="ECO:0000313" key="2">
    <source>
        <dbReference type="EMBL" id="QDT10755.1"/>
    </source>
</evidence>
<accession>A0A517NUF5</accession>
<feature type="region of interest" description="Disordered" evidence="1">
    <location>
        <begin position="66"/>
        <end position="89"/>
    </location>
</feature>
<organism evidence="2 3">
    <name type="scientific">Stieleria marina</name>
    <dbReference type="NCBI Taxonomy" id="1930275"/>
    <lineage>
        <taxon>Bacteria</taxon>
        <taxon>Pseudomonadati</taxon>
        <taxon>Planctomycetota</taxon>
        <taxon>Planctomycetia</taxon>
        <taxon>Pirellulales</taxon>
        <taxon>Pirellulaceae</taxon>
        <taxon>Stieleria</taxon>
    </lineage>
</organism>
<sequence length="89" mass="9937">MSRKVKYVQCAMRRSIAGGSVRTTSYIPQQFAKVGRVLRLKDDNVGWVDGWVVECVGDEIVEGDQLPDSHKAIKNHRKSTGDSTPRLHA</sequence>
<evidence type="ECO:0000313" key="3">
    <source>
        <dbReference type="Proteomes" id="UP000319817"/>
    </source>
</evidence>
<dbReference type="AlphaFoldDB" id="A0A517NUF5"/>
<protein>
    <submittedName>
        <fullName evidence="2">Uncharacterized protein</fullName>
    </submittedName>
</protein>